<feature type="region of interest" description="Disordered" evidence="1">
    <location>
        <begin position="153"/>
        <end position="393"/>
    </location>
</feature>
<dbReference type="AlphaFoldDB" id="A0A7S3L7G2"/>
<dbReference type="Gene3D" id="1.10.287.1490">
    <property type="match status" value="1"/>
</dbReference>
<accession>A0A7S3L7G2</accession>
<name>A0A7S3L7G2_9STRA</name>
<feature type="region of interest" description="Disordered" evidence="1">
    <location>
        <begin position="75"/>
        <end position="101"/>
    </location>
</feature>
<sequence>MMTSDENVSNEELSLLKKQMKALKPVRVEKSISGHSSSREEIKELHEQVRELREVILEMSYLPDEIQRLREAVQDLEEQQQKSHRRERKGGVSPDEFEDLQHDVEKMHAQMKKQRGELVRNLEGAFTKIDEQKEVIEEQQREIDTLKKEIKIVSLKANEADKEAKKALVEASHLGDQTQSKEEPAPTKEASPPPPVTRRWRPPAARPASPKNESNVPSWAKKHHLKPVAKPIIPESDSPRGTKKPTIEVKDSDSDSESDSEAAPGLPMPPLKIPDDSDSDESDKPKNNSSGDSDSDSNEEEVRKNPPPRTHRQNARTFESRRAPPTGQDEGDDSSEGDEDIEIDVSEDAPTQPPQHGGGRMARRGSLESVQTIDTHETKPKKKSISLLPHKSSDIFEQQRKDPVLRKLLMKGKTPNMTVRKVHGKSLVFFSDRVYIPATLREKTLEFYWKKYKKNQTPLIQLEKNCFWADMQMDFKRFDLDKRGARIELKVSAPRTIVHY</sequence>
<reference evidence="2" key="1">
    <citation type="submission" date="2021-01" db="EMBL/GenBank/DDBJ databases">
        <authorList>
            <person name="Corre E."/>
            <person name="Pelletier E."/>
            <person name="Niang G."/>
            <person name="Scheremetjew M."/>
            <person name="Finn R."/>
            <person name="Kale V."/>
            <person name="Holt S."/>
            <person name="Cochrane G."/>
            <person name="Meng A."/>
            <person name="Brown T."/>
            <person name="Cohen L."/>
        </authorList>
    </citation>
    <scope>NUCLEOTIDE SEQUENCE</scope>
    <source>
        <strain evidence="2">CCMP127</strain>
    </source>
</reference>
<gene>
    <name evidence="2" type="ORF">ACOF00016_LOCUS11291</name>
</gene>
<protein>
    <submittedName>
        <fullName evidence="2">Uncharacterized protein</fullName>
    </submittedName>
</protein>
<organism evidence="2">
    <name type="scientific">Amphora coffeiformis</name>
    <dbReference type="NCBI Taxonomy" id="265554"/>
    <lineage>
        <taxon>Eukaryota</taxon>
        <taxon>Sar</taxon>
        <taxon>Stramenopiles</taxon>
        <taxon>Ochrophyta</taxon>
        <taxon>Bacillariophyta</taxon>
        <taxon>Bacillariophyceae</taxon>
        <taxon>Bacillariophycidae</taxon>
        <taxon>Thalassiophysales</taxon>
        <taxon>Catenulaceae</taxon>
        <taxon>Amphora</taxon>
    </lineage>
</organism>
<dbReference type="EMBL" id="HBIM01014027">
    <property type="protein sequence ID" value="CAE0414048.1"/>
    <property type="molecule type" value="Transcribed_RNA"/>
</dbReference>
<proteinExistence type="predicted"/>
<feature type="compositionally biased region" description="Basic and acidic residues" evidence="1">
    <location>
        <begin position="237"/>
        <end position="253"/>
    </location>
</feature>
<evidence type="ECO:0000313" key="2">
    <source>
        <dbReference type="EMBL" id="CAE0414048.1"/>
    </source>
</evidence>
<evidence type="ECO:0000256" key="1">
    <source>
        <dbReference type="SAM" id="MobiDB-lite"/>
    </source>
</evidence>
<feature type="compositionally biased region" description="Basic and acidic residues" evidence="1">
    <location>
        <begin position="158"/>
        <end position="168"/>
    </location>
</feature>
<feature type="compositionally biased region" description="Acidic residues" evidence="1">
    <location>
        <begin position="329"/>
        <end position="347"/>
    </location>
</feature>